<feature type="region of interest" description="Disordered" evidence="1">
    <location>
        <begin position="376"/>
        <end position="472"/>
    </location>
</feature>
<dbReference type="GeneID" id="78382851"/>
<dbReference type="EMBL" id="JMPJ01000063">
    <property type="protein sequence ID" value="KFC79849.1"/>
    <property type="molecule type" value="Genomic_DNA"/>
</dbReference>
<gene>
    <name evidence="2" type="ORF">GEAM_2632</name>
</gene>
<evidence type="ECO:0000313" key="2">
    <source>
        <dbReference type="EMBL" id="KFC79849.1"/>
    </source>
</evidence>
<name>A0A085G804_EWIA3</name>
<comment type="caution">
    <text evidence="2">The sequence shown here is derived from an EMBL/GenBank/DDBJ whole genome shotgun (WGS) entry which is preliminary data.</text>
</comment>
<accession>A0A085G804</accession>
<dbReference type="RefSeq" id="WP_034792197.1">
    <property type="nucleotide sequence ID" value="NZ_JMPJ01000063.1"/>
</dbReference>
<organism evidence="2 3">
    <name type="scientific">Ewingella americana (strain ATCC 33852 / DSM 4580 / CCUG 14506 / JCM 5911 / LMG 7869 / NCTC 12157 / CDC 1468-78)</name>
    <dbReference type="NCBI Taxonomy" id="910964"/>
    <lineage>
        <taxon>Bacteria</taxon>
        <taxon>Pseudomonadati</taxon>
        <taxon>Pseudomonadota</taxon>
        <taxon>Gammaproteobacteria</taxon>
        <taxon>Enterobacterales</taxon>
        <taxon>Yersiniaceae</taxon>
        <taxon>Ewingella</taxon>
    </lineage>
</organism>
<dbReference type="eggNOG" id="ENOG5032SZY">
    <property type="taxonomic scope" value="Bacteria"/>
</dbReference>
<dbReference type="OrthoDB" id="6506850at2"/>
<evidence type="ECO:0000256" key="1">
    <source>
        <dbReference type="SAM" id="MobiDB-lite"/>
    </source>
</evidence>
<dbReference type="AlphaFoldDB" id="A0A085G804"/>
<reference evidence="2 3" key="1">
    <citation type="submission" date="2014-05" db="EMBL/GenBank/DDBJ databases">
        <title>ATOL: Assembling a taxonomically balanced genome-scale reconstruction of the evolutionary history of the Enterobacteriaceae.</title>
        <authorList>
            <person name="Plunkett G.III."/>
            <person name="Neeno-Eckwall E.C."/>
            <person name="Glasner J.D."/>
            <person name="Perna N.T."/>
        </authorList>
    </citation>
    <scope>NUCLEOTIDE SEQUENCE [LARGE SCALE GENOMIC DNA]</scope>
    <source>
        <strain evidence="2 3">ATCC 33852</strain>
    </source>
</reference>
<feature type="compositionally biased region" description="Polar residues" evidence="1">
    <location>
        <begin position="21"/>
        <end position="47"/>
    </location>
</feature>
<sequence length="523" mass="56325">MSSAINSMPKLASVAPLNISKPGSSSGTAKASSQTAAGQAKQVSVSSHSAGALASKWDMFPIQEDDEGEAHQAGALKSVSTRERPVRNYTEDEAAKMVTYAMRRNMGQKINKEMLARGTHWRGLPSNSSVDKLSRENLKNLHVRLQGPLMNQPLAPFEQAFLKKMLESPLRITHATNSLDKISDPATGKISLSSRQKLIRDGVTFPRENSSAADIADLANDDNVFFALESGEELQKKASRFGKDVVRFDFDSPNVQQHGTLHLLDVLEGQLPDPNKRFSTLNDLPPNAKINEIFELNKHERKFDFDAKNSVFKGSDMKRGMALSIIDRCRSLSPGVRQDMLENEDVNTLINGLFRPQVLVPRVFVANPTDVNAIVPPRMQGAIPGDPTKAAAPAAAETKSASASPTSDYGHLPSDPEEDFDDAASTKGLMTKKSNDSPAFGYDSDSDSEYSQPSAPPSPTVGPGPSIFGSSGAAQSVVFGASSAARRAPSDTDAADTLLEMMNALEQEHSNSFPSALDNLSNL</sequence>
<keyword evidence="3" id="KW-1185">Reference proteome</keyword>
<feature type="compositionally biased region" description="Low complexity" evidence="1">
    <location>
        <begin position="387"/>
        <end position="407"/>
    </location>
</feature>
<evidence type="ECO:0000313" key="3">
    <source>
        <dbReference type="Proteomes" id="UP000028640"/>
    </source>
</evidence>
<dbReference type="Proteomes" id="UP000028640">
    <property type="component" value="Unassembled WGS sequence"/>
</dbReference>
<dbReference type="STRING" id="910964.GEAM_2632"/>
<feature type="region of interest" description="Disordered" evidence="1">
    <location>
        <begin position="1"/>
        <end position="47"/>
    </location>
</feature>
<proteinExistence type="predicted"/>
<protein>
    <submittedName>
        <fullName evidence="2">Uncharacterized protein</fullName>
    </submittedName>
</protein>